<dbReference type="EMBL" id="KB456263">
    <property type="protein sequence ID" value="EMF13884.1"/>
    <property type="molecule type" value="Genomic_DNA"/>
</dbReference>
<feature type="transmembrane region" description="Helical" evidence="9">
    <location>
        <begin position="21"/>
        <end position="41"/>
    </location>
</feature>
<dbReference type="InterPro" id="IPR020846">
    <property type="entry name" value="MFS_dom"/>
</dbReference>
<dbReference type="Proteomes" id="UP000016931">
    <property type="component" value="Unassembled WGS sequence"/>
</dbReference>
<dbReference type="OrthoDB" id="508119at2759"/>
<dbReference type="Gene3D" id="1.20.1250.20">
    <property type="entry name" value="MFS general substrate transporter like domains"/>
    <property type="match status" value="1"/>
</dbReference>
<keyword evidence="4 9" id="KW-0812">Transmembrane</keyword>
<accession>M3D7N2</accession>
<feature type="transmembrane region" description="Helical" evidence="9">
    <location>
        <begin position="104"/>
        <end position="123"/>
    </location>
</feature>
<evidence type="ECO:0000256" key="9">
    <source>
        <dbReference type="SAM" id="Phobius"/>
    </source>
</evidence>
<sequence>MGILEKIVRNESMKDDPQEIYNWRVFVLCASACFGGMLFGMDTGIIGGVLKLDPFRKTYNLPLASENPALSANLEANIVSTLQAGCFLGAIGAGYVADRWGRRWGMMVAAALAGVGAVMQAAAEGEFGVMYVGRFVAGVGVGAASMITPLYTSENAPRAIRGALTGMYQFFIVTGVCIAFWINYGSLLHFSGTVQYVVPLALQALPAIVLLVGMFISSETPRWLARQDRWDEAARVLSRVRNLPQTHPYVQDELQEMADQLAWERRLIAGSGVGDLLKEMVMVPGNRKRALISIGLMICQQMTGTNAINYYAPQIFTNLGLTGTAPSLFATGIYGVLKMVGCALFLLLAADSLGRRRSLLWTSIAQGLCMFYIGAYIRVAPPEKGVPVPPAGYVAIVAIYLFAVFFQFGWGPVCWIYVSEIPTARLRALNVSIAAATQWLFNFVVARATPTMIATVGRGGFGAYFIYGSFCFTMFVFTFIFVPETKGRSLESMDELFGKVADGKTMDEEESRRGESHAERQTEQDQNKVMDVNVAHVEKV</sequence>
<feature type="transmembrane region" description="Helical" evidence="9">
    <location>
        <begin position="461"/>
        <end position="482"/>
    </location>
</feature>
<evidence type="ECO:0000256" key="6">
    <source>
        <dbReference type="ARBA" id="ARBA00023136"/>
    </source>
</evidence>
<dbReference type="PROSITE" id="PS50850">
    <property type="entry name" value="MFS"/>
    <property type="match status" value="1"/>
</dbReference>
<dbReference type="NCBIfam" id="TIGR00879">
    <property type="entry name" value="SP"/>
    <property type="match status" value="1"/>
</dbReference>
<comment type="similarity">
    <text evidence="2 7">Belongs to the major facilitator superfamily. Sugar transporter (TC 2.A.1.1) family.</text>
</comment>
<proteinExistence type="inferred from homology"/>
<dbReference type="HOGENOM" id="CLU_001265_30_12_1"/>
<evidence type="ECO:0000256" key="5">
    <source>
        <dbReference type="ARBA" id="ARBA00022989"/>
    </source>
</evidence>
<dbReference type="InterPro" id="IPR005829">
    <property type="entry name" value="Sugar_transporter_CS"/>
</dbReference>
<evidence type="ECO:0000256" key="3">
    <source>
        <dbReference type="ARBA" id="ARBA00022448"/>
    </source>
</evidence>
<comment type="subcellular location">
    <subcellularLocation>
        <location evidence="1">Membrane</location>
        <topology evidence="1">Multi-pass membrane protein</topology>
    </subcellularLocation>
</comment>
<evidence type="ECO:0000256" key="8">
    <source>
        <dbReference type="SAM" id="MobiDB-lite"/>
    </source>
</evidence>
<dbReference type="GO" id="GO:0016020">
    <property type="term" value="C:membrane"/>
    <property type="evidence" value="ECO:0007669"/>
    <property type="project" value="UniProtKB-SubCell"/>
</dbReference>
<feature type="transmembrane region" description="Helical" evidence="9">
    <location>
        <begin position="429"/>
        <end position="449"/>
    </location>
</feature>
<reference evidence="11 12" key="1">
    <citation type="journal article" date="2012" name="PLoS Pathog.">
        <title>Diverse lifestyles and strategies of plant pathogenesis encoded in the genomes of eighteen Dothideomycetes fungi.</title>
        <authorList>
            <person name="Ohm R.A."/>
            <person name="Feau N."/>
            <person name="Henrissat B."/>
            <person name="Schoch C.L."/>
            <person name="Horwitz B.A."/>
            <person name="Barry K.W."/>
            <person name="Condon B.J."/>
            <person name="Copeland A.C."/>
            <person name="Dhillon B."/>
            <person name="Glaser F."/>
            <person name="Hesse C.N."/>
            <person name="Kosti I."/>
            <person name="LaButti K."/>
            <person name="Lindquist E.A."/>
            <person name="Lucas S."/>
            <person name="Salamov A.A."/>
            <person name="Bradshaw R.E."/>
            <person name="Ciuffetti L."/>
            <person name="Hamelin R.C."/>
            <person name="Kema G.H.J."/>
            <person name="Lawrence C."/>
            <person name="Scott J.A."/>
            <person name="Spatafora J.W."/>
            <person name="Turgeon B.G."/>
            <person name="de Wit P.J.G.M."/>
            <person name="Zhong S."/>
            <person name="Goodwin S.B."/>
            <person name="Grigoriev I.V."/>
        </authorList>
    </citation>
    <scope>NUCLEOTIDE SEQUENCE [LARGE SCALE GENOMIC DNA]</scope>
    <source>
        <strain evidence="11 12">SO2202</strain>
    </source>
</reference>
<dbReference type="InterPro" id="IPR003663">
    <property type="entry name" value="Sugar/inositol_transpt"/>
</dbReference>
<feature type="transmembrane region" description="Helical" evidence="9">
    <location>
        <begin position="328"/>
        <end position="347"/>
    </location>
</feature>
<evidence type="ECO:0000256" key="4">
    <source>
        <dbReference type="ARBA" id="ARBA00022692"/>
    </source>
</evidence>
<evidence type="ECO:0000256" key="1">
    <source>
        <dbReference type="ARBA" id="ARBA00004141"/>
    </source>
</evidence>
<dbReference type="SUPFAM" id="SSF103473">
    <property type="entry name" value="MFS general substrate transporter"/>
    <property type="match status" value="1"/>
</dbReference>
<keyword evidence="12" id="KW-1185">Reference proteome</keyword>
<gene>
    <name evidence="11" type="ORF">SEPMUDRAFT_149024</name>
</gene>
<dbReference type="PANTHER" id="PTHR48022">
    <property type="entry name" value="PLASTIDIC GLUCOSE TRANSPORTER 4"/>
    <property type="match status" value="1"/>
</dbReference>
<feature type="transmembrane region" description="Helical" evidence="9">
    <location>
        <begin position="129"/>
        <end position="151"/>
    </location>
</feature>
<dbReference type="eggNOG" id="KOG0254">
    <property type="taxonomic scope" value="Eukaryota"/>
</dbReference>
<evidence type="ECO:0000313" key="12">
    <source>
        <dbReference type="Proteomes" id="UP000016931"/>
    </source>
</evidence>
<evidence type="ECO:0000313" key="11">
    <source>
        <dbReference type="EMBL" id="EMF13884.1"/>
    </source>
</evidence>
<name>M3D7N2_SPHMS</name>
<dbReference type="GeneID" id="27902429"/>
<dbReference type="PANTHER" id="PTHR48022:SF21">
    <property type="entry name" value="QUINATE TRANSPORTER, PUTATIVE (AFU_ORTHOLOGUE AFUA_6G06960)-RELATED"/>
    <property type="match status" value="1"/>
</dbReference>
<feature type="region of interest" description="Disordered" evidence="8">
    <location>
        <begin position="501"/>
        <end position="527"/>
    </location>
</feature>
<feature type="transmembrane region" description="Helical" evidence="9">
    <location>
        <begin position="78"/>
        <end position="97"/>
    </location>
</feature>
<feature type="transmembrane region" description="Helical" evidence="9">
    <location>
        <begin position="163"/>
        <end position="184"/>
    </location>
</feature>
<keyword evidence="6 9" id="KW-0472">Membrane</keyword>
<organism evidence="11 12">
    <name type="scientific">Sphaerulina musiva (strain SO2202)</name>
    <name type="common">Poplar stem canker fungus</name>
    <name type="synonym">Septoria musiva</name>
    <dbReference type="NCBI Taxonomy" id="692275"/>
    <lineage>
        <taxon>Eukaryota</taxon>
        <taxon>Fungi</taxon>
        <taxon>Dikarya</taxon>
        <taxon>Ascomycota</taxon>
        <taxon>Pezizomycotina</taxon>
        <taxon>Dothideomycetes</taxon>
        <taxon>Dothideomycetidae</taxon>
        <taxon>Mycosphaerellales</taxon>
        <taxon>Mycosphaerellaceae</taxon>
        <taxon>Sphaerulina</taxon>
    </lineage>
</organism>
<evidence type="ECO:0000259" key="10">
    <source>
        <dbReference type="PROSITE" id="PS50850"/>
    </source>
</evidence>
<dbReference type="PRINTS" id="PR00171">
    <property type="entry name" value="SUGRTRNSPORT"/>
</dbReference>
<protein>
    <submittedName>
        <fullName evidence="11">General substrate transporter</fullName>
    </submittedName>
</protein>
<feature type="transmembrane region" description="Helical" evidence="9">
    <location>
        <begin position="196"/>
        <end position="216"/>
    </location>
</feature>
<dbReference type="AlphaFoldDB" id="M3D7N2"/>
<evidence type="ECO:0000256" key="7">
    <source>
        <dbReference type="RuleBase" id="RU003346"/>
    </source>
</evidence>
<feature type="transmembrane region" description="Helical" evidence="9">
    <location>
        <begin position="290"/>
        <end position="308"/>
    </location>
</feature>
<dbReference type="GO" id="GO:0005351">
    <property type="term" value="F:carbohydrate:proton symporter activity"/>
    <property type="evidence" value="ECO:0007669"/>
    <property type="project" value="TreeGrafter"/>
</dbReference>
<dbReference type="InterPro" id="IPR036259">
    <property type="entry name" value="MFS_trans_sf"/>
</dbReference>
<dbReference type="InterPro" id="IPR050360">
    <property type="entry name" value="MFS_Sugar_Transporters"/>
</dbReference>
<feature type="transmembrane region" description="Helical" evidence="9">
    <location>
        <begin position="359"/>
        <end position="379"/>
    </location>
</feature>
<dbReference type="RefSeq" id="XP_016762005.1">
    <property type="nucleotide sequence ID" value="XM_016905292.1"/>
</dbReference>
<keyword evidence="3 7" id="KW-0813">Transport</keyword>
<feature type="domain" description="Major facilitator superfamily (MFS) profile" evidence="10">
    <location>
        <begin position="28"/>
        <end position="486"/>
    </location>
</feature>
<dbReference type="OMA" id="KEIYGWR"/>
<evidence type="ECO:0000256" key="2">
    <source>
        <dbReference type="ARBA" id="ARBA00010992"/>
    </source>
</evidence>
<dbReference type="Pfam" id="PF00083">
    <property type="entry name" value="Sugar_tr"/>
    <property type="match status" value="1"/>
</dbReference>
<dbReference type="InterPro" id="IPR005828">
    <property type="entry name" value="MFS_sugar_transport-like"/>
</dbReference>
<dbReference type="PROSITE" id="PS00216">
    <property type="entry name" value="SUGAR_TRANSPORT_1"/>
    <property type="match status" value="2"/>
</dbReference>
<feature type="transmembrane region" description="Helical" evidence="9">
    <location>
        <begin position="391"/>
        <end position="417"/>
    </location>
</feature>
<keyword evidence="5 9" id="KW-1133">Transmembrane helix</keyword>
<dbReference type="FunFam" id="1.20.1250.20:FF:000026">
    <property type="entry name" value="MFS quinate transporter QutD"/>
    <property type="match status" value="1"/>
</dbReference>
<dbReference type="PROSITE" id="PS00217">
    <property type="entry name" value="SUGAR_TRANSPORT_2"/>
    <property type="match status" value="1"/>
</dbReference>